<dbReference type="SUPFAM" id="SSF56672">
    <property type="entry name" value="DNA/RNA polymerases"/>
    <property type="match status" value="1"/>
</dbReference>
<dbReference type="PANTHER" id="PTHR37984">
    <property type="entry name" value="PROTEIN CBG26694"/>
    <property type="match status" value="1"/>
</dbReference>
<proteinExistence type="predicted"/>
<dbReference type="AlphaFoldDB" id="A0A1B6MN53"/>
<dbReference type="GO" id="GO:0003824">
    <property type="term" value="F:catalytic activity"/>
    <property type="evidence" value="ECO:0007669"/>
    <property type="project" value="UniProtKB-KW"/>
</dbReference>
<evidence type="ECO:0000256" key="1">
    <source>
        <dbReference type="ARBA" id="ARBA00023268"/>
    </source>
</evidence>
<accession>A0A1B6MN53</accession>
<name>A0A1B6MN53_9HEMI</name>
<dbReference type="EMBL" id="GEBQ01002678">
    <property type="protein sequence ID" value="JAT37299.1"/>
    <property type="molecule type" value="Transcribed_RNA"/>
</dbReference>
<evidence type="ECO:0000313" key="3">
    <source>
        <dbReference type="EMBL" id="JAT37299.1"/>
    </source>
</evidence>
<gene>
    <name evidence="3" type="ORF">g.1719</name>
</gene>
<dbReference type="Pfam" id="PF17919">
    <property type="entry name" value="RT_RNaseH_2"/>
    <property type="match status" value="1"/>
</dbReference>
<reference evidence="3" key="1">
    <citation type="submission" date="2015-11" db="EMBL/GenBank/DDBJ databases">
        <title>De novo transcriptome assembly of four potential Pierce s Disease insect vectors from Arizona vineyards.</title>
        <authorList>
            <person name="Tassone E.E."/>
        </authorList>
    </citation>
    <scope>NUCLEOTIDE SEQUENCE</scope>
</reference>
<evidence type="ECO:0000259" key="2">
    <source>
        <dbReference type="Pfam" id="PF17919"/>
    </source>
</evidence>
<feature type="domain" description="Reverse transcriptase/retrotransposon-derived protein RNase H-like" evidence="2">
    <location>
        <begin position="2"/>
        <end position="44"/>
    </location>
</feature>
<dbReference type="InterPro" id="IPR050951">
    <property type="entry name" value="Retrovirus_Pol_polyprotein"/>
</dbReference>
<dbReference type="InterPro" id="IPR043502">
    <property type="entry name" value="DNA/RNA_pol_sf"/>
</dbReference>
<sequence>SDQVLIHFDSTFHLCLYFDASKYGISAVLLHEMKDGSKRPIGYSDHKPLAAIFGERKVIPEMAAGRLQRWAIYFSGFDYDFRHISSSENLADSMSCMAVDVVDDKC</sequence>
<feature type="non-terminal residue" evidence="3">
    <location>
        <position position="1"/>
    </location>
</feature>
<dbReference type="GO" id="GO:0071897">
    <property type="term" value="P:DNA biosynthetic process"/>
    <property type="evidence" value="ECO:0007669"/>
    <property type="project" value="UniProtKB-ARBA"/>
</dbReference>
<organism evidence="3">
    <name type="scientific">Graphocephala atropunctata</name>
    <dbReference type="NCBI Taxonomy" id="36148"/>
    <lineage>
        <taxon>Eukaryota</taxon>
        <taxon>Metazoa</taxon>
        <taxon>Ecdysozoa</taxon>
        <taxon>Arthropoda</taxon>
        <taxon>Hexapoda</taxon>
        <taxon>Insecta</taxon>
        <taxon>Pterygota</taxon>
        <taxon>Neoptera</taxon>
        <taxon>Paraneoptera</taxon>
        <taxon>Hemiptera</taxon>
        <taxon>Auchenorrhyncha</taxon>
        <taxon>Membracoidea</taxon>
        <taxon>Cicadellidae</taxon>
        <taxon>Cicadellinae</taxon>
        <taxon>Cicadellini</taxon>
        <taxon>Graphocephala</taxon>
    </lineage>
</organism>
<dbReference type="InterPro" id="IPR041577">
    <property type="entry name" value="RT_RNaseH_2"/>
</dbReference>
<protein>
    <recommendedName>
        <fullName evidence="2">Reverse transcriptase/retrotransposon-derived protein RNase H-like domain-containing protein</fullName>
    </recommendedName>
</protein>
<dbReference type="PANTHER" id="PTHR37984:SF5">
    <property type="entry name" value="PROTEIN NYNRIN-LIKE"/>
    <property type="match status" value="1"/>
</dbReference>
<keyword evidence="1" id="KW-0511">Multifunctional enzyme</keyword>